<dbReference type="AlphaFoldDB" id="A0A2A4B9S6"/>
<gene>
    <name evidence="1" type="ORF">COC42_09990</name>
</gene>
<dbReference type="Gene3D" id="3.30.70.100">
    <property type="match status" value="2"/>
</dbReference>
<reference evidence="1 2" key="1">
    <citation type="submission" date="2017-09" db="EMBL/GenBank/DDBJ databases">
        <title>Sphingomonas spermidinifaciens 9NM-10, whole genome shotgun sequence.</title>
        <authorList>
            <person name="Feng G."/>
            <person name="Zhu H."/>
        </authorList>
    </citation>
    <scope>NUCLEOTIDE SEQUENCE [LARGE SCALE GENOMIC DNA]</scope>
    <source>
        <strain evidence="1 2">9NM-10</strain>
    </source>
</reference>
<dbReference type="OrthoDB" id="9792392at2"/>
<dbReference type="RefSeq" id="WP_096342952.1">
    <property type="nucleotide sequence ID" value="NZ_NWMW01000001.1"/>
</dbReference>
<dbReference type="InterPro" id="IPR011008">
    <property type="entry name" value="Dimeric_a/b-barrel"/>
</dbReference>
<sequence length="237" mass="26186">MTYVEGFLVAVPTANKDAYRDHAASALPLFKEFGTVRMVEAWGDDVPRGKLNDFYGAVQAREDETIVFSWFEYPDRATRDAANARMMEDPRMQPMMAEPPFDGKRMVWGGFESVSDVGRPGGAGYIDGVVLPLAADARDAYRSFCEKVGPVFLEFGATRVMDAVADDVQDGKVTDFNRAVLRKDGEVAAFGWVEWPDKAGRDAGWEKVMADPRMSGEDAPFDGKRMIFGGFVPLIDA</sequence>
<dbReference type="EMBL" id="NWMW01000001">
    <property type="protein sequence ID" value="PCD04558.1"/>
    <property type="molecule type" value="Genomic_DNA"/>
</dbReference>
<accession>A0A2A4B9S6</accession>
<keyword evidence="2" id="KW-1185">Reference proteome</keyword>
<dbReference type="SUPFAM" id="SSF54909">
    <property type="entry name" value="Dimeric alpha+beta barrel"/>
    <property type="match status" value="2"/>
</dbReference>
<protein>
    <submittedName>
        <fullName evidence="1">RNA signal recognition particle</fullName>
    </submittedName>
</protein>
<name>A0A2A4B9S6_9SPHN</name>
<proteinExistence type="predicted"/>
<evidence type="ECO:0000313" key="1">
    <source>
        <dbReference type="EMBL" id="PCD04558.1"/>
    </source>
</evidence>
<dbReference type="Pfam" id="PF07237">
    <property type="entry name" value="DUF1428"/>
    <property type="match status" value="2"/>
</dbReference>
<dbReference type="Proteomes" id="UP000218366">
    <property type="component" value="Unassembled WGS sequence"/>
</dbReference>
<comment type="caution">
    <text evidence="1">The sequence shown here is derived from an EMBL/GenBank/DDBJ whole genome shotgun (WGS) entry which is preliminary data.</text>
</comment>
<dbReference type="InterPro" id="IPR009874">
    <property type="entry name" value="DUF1428"/>
</dbReference>
<evidence type="ECO:0000313" key="2">
    <source>
        <dbReference type="Proteomes" id="UP000218366"/>
    </source>
</evidence>
<organism evidence="1 2">
    <name type="scientific">Sphingomonas spermidinifaciens</name>
    <dbReference type="NCBI Taxonomy" id="1141889"/>
    <lineage>
        <taxon>Bacteria</taxon>
        <taxon>Pseudomonadati</taxon>
        <taxon>Pseudomonadota</taxon>
        <taxon>Alphaproteobacteria</taxon>
        <taxon>Sphingomonadales</taxon>
        <taxon>Sphingomonadaceae</taxon>
        <taxon>Sphingomonas</taxon>
    </lineage>
</organism>